<gene>
    <name evidence="2" type="ORF">PEVE_00041366</name>
</gene>
<dbReference type="Gene3D" id="2.60.40.10">
    <property type="entry name" value="Immunoglobulins"/>
    <property type="match status" value="1"/>
</dbReference>
<feature type="non-terminal residue" evidence="2">
    <location>
        <position position="152"/>
    </location>
</feature>
<dbReference type="Proteomes" id="UP001159427">
    <property type="component" value="Unassembled WGS sequence"/>
</dbReference>
<evidence type="ECO:0000259" key="1">
    <source>
        <dbReference type="PROSITE" id="PS50853"/>
    </source>
</evidence>
<proteinExistence type="predicted"/>
<feature type="domain" description="Fibronectin type-III" evidence="1">
    <location>
        <begin position="79"/>
        <end position="152"/>
    </location>
</feature>
<accession>A0ABN8NB59</accession>
<sequence length="152" mass="17599">MQEDKLFLECAAKKYLRRMSVLGHHMWTQHWLIMDIQEIDRKAQRIVIENGGSMTPALGIKTVVDGPITRGLINSTPSAPYNLRSSLLRKENPPFAVKLSWNQPDENGGMPVLEYSLEYKVPGLPWEDGEMRETNGRHMLVYKYEESYKYEV</sequence>
<dbReference type="InterPro" id="IPR003961">
    <property type="entry name" value="FN3_dom"/>
</dbReference>
<dbReference type="InterPro" id="IPR036116">
    <property type="entry name" value="FN3_sf"/>
</dbReference>
<organism evidence="2 3">
    <name type="scientific">Porites evermanni</name>
    <dbReference type="NCBI Taxonomy" id="104178"/>
    <lineage>
        <taxon>Eukaryota</taxon>
        <taxon>Metazoa</taxon>
        <taxon>Cnidaria</taxon>
        <taxon>Anthozoa</taxon>
        <taxon>Hexacorallia</taxon>
        <taxon>Scleractinia</taxon>
        <taxon>Fungiina</taxon>
        <taxon>Poritidae</taxon>
        <taxon>Porites</taxon>
    </lineage>
</organism>
<protein>
    <recommendedName>
        <fullName evidence="1">Fibronectin type-III domain-containing protein</fullName>
    </recommendedName>
</protein>
<reference evidence="2 3" key="1">
    <citation type="submission" date="2022-05" db="EMBL/GenBank/DDBJ databases">
        <authorList>
            <consortium name="Genoscope - CEA"/>
            <person name="William W."/>
        </authorList>
    </citation>
    <scope>NUCLEOTIDE SEQUENCE [LARGE SCALE GENOMIC DNA]</scope>
</reference>
<dbReference type="SUPFAM" id="SSF49265">
    <property type="entry name" value="Fibronectin type III"/>
    <property type="match status" value="1"/>
</dbReference>
<evidence type="ECO:0000313" key="3">
    <source>
        <dbReference type="Proteomes" id="UP001159427"/>
    </source>
</evidence>
<dbReference type="EMBL" id="CALNXI010000784">
    <property type="protein sequence ID" value="CAH3047044.1"/>
    <property type="molecule type" value="Genomic_DNA"/>
</dbReference>
<keyword evidence="3" id="KW-1185">Reference proteome</keyword>
<name>A0ABN8NB59_9CNID</name>
<dbReference type="InterPro" id="IPR013783">
    <property type="entry name" value="Ig-like_fold"/>
</dbReference>
<comment type="caution">
    <text evidence="2">The sequence shown here is derived from an EMBL/GenBank/DDBJ whole genome shotgun (WGS) entry which is preliminary data.</text>
</comment>
<evidence type="ECO:0000313" key="2">
    <source>
        <dbReference type="EMBL" id="CAH3047044.1"/>
    </source>
</evidence>
<dbReference type="PROSITE" id="PS50853">
    <property type="entry name" value="FN3"/>
    <property type="match status" value="1"/>
</dbReference>